<evidence type="ECO:0000313" key="2">
    <source>
        <dbReference type="EMBL" id="KAF7192962.1"/>
    </source>
</evidence>
<accession>A0A8H6RL77</accession>
<gene>
    <name evidence="2" type="ORF">HII31_05693</name>
</gene>
<proteinExistence type="predicted"/>
<keyword evidence="3" id="KW-1185">Reference proteome</keyword>
<feature type="compositionally biased region" description="Polar residues" evidence="1">
    <location>
        <begin position="19"/>
        <end position="28"/>
    </location>
</feature>
<dbReference type="AlphaFoldDB" id="A0A8H6RL77"/>
<evidence type="ECO:0000313" key="3">
    <source>
        <dbReference type="Proteomes" id="UP000660729"/>
    </source>
</evidence>
<sequence length="219" mass="24573">MPNQLSTRSLVGSPRLSDGSRSPAQQRTYEPGSESGVVGKHPSQDEMRSSPPIDTRKVSNRPRSQSENPRQIDRLIEGQLPDVHSQQKPTSSGDIEAPRTRIREKRERNNASIARNEGLKREVSRLRELREVQNIEKKLADITTERDQVKAENDSLKADIADGVSLVNETAEAQGQLQDWTRDLVNQILSIGHKPTQKRKPTVWGPRPPPEDEEPESGN</sequence>
<dbReference type="EMBL" id="JABCIY010000099">
    <property type="protein sequence ID" value="KAF7192962.1"/>
    <property type="molecule type" value="Genomic_DNA"/>
</dbReference>
<feature type="compositionally biased region" description="Polar residues" evidence="1">
    <location>
        <begin position="84"/>
        <end position="93"/>
    </location>
</feature>
<reference evidence="2" key="1">
    <citation type="submission" date="2020-04" db="EMBL/GenBank/DDBJ databases">
        <title>Draft genome resource of the tomato pathogen Pseudocercospora fuligena.</title>
        <authorList>
            <person name="Zaccaron A."/>
        </authorList>
    </citation>
    <scope>NUCLEOTIDE SEQUENCE</scope>
    <source>
        <strain evidence="2">PF001</strain>
    </source>
</reference>
<feature type="compositionally biased region" description="Polar residues" evidence="1">
    <location>
        <begin position="1"/>
        <end position="10"/>
    </location>
</feature>
<dbReference type="Proteomes" id="UP000660729">
    <property type="component" value="Unassembled WGS sequence"/>
</dbReference>
<feature type="compositionally biased region" description="Basic and acidic residues" evidence="1">
    <location>
        <begin position="96"/>
        <end position="109"/>
    </location>
</feature>
<name>A0A8H6RL77_9PEZI</name>
<evidence type="ECO:0000256" key="1">
    <source>
        <dbReference type="SAM" id="MobiDB-lite"/>
    </source>
</evidence>
<feature type="region of interest" description="Disordered" evidence="1">
    <location>
        <begin position="1"/>
        <end position="111"/>
    </location>
</feature>
<organism evidence="2 3">
    <name type="scientific">Pseudocercospora fuligena</name>
    <dbReference type="NCBI Taxonomy" id="685502"/>
    <lineage>
        <taxon>Eukaryota</taxon>
        <taxon>Fungi</taxon>
        <taxon>Dikarya</taxon>
        <taxon>Ascomycota</taxon>
        <taxon>Pezizomycotina</taxon>
        <taxon>Dothideomycetes</taxon>
        <taxon>Dothideomycetidae</taxon>
        <taxon>Mycosphaerellales</taxon>
        <taxon>Mycosphaerellaceae</taxon>
        <taxon>Pseudocercospora</taxon>
    </lineage>
</organism>
<protein>
    <submittedName>
        <fullName evidence="2">Uncharacterized protein</fullName>
    </submittedName>
</protein>
<feature type="region of interest" description="Disordered" evidence="1">
    <location>
        <begin position="192"/>
        <end position="219"/>
    </location>
</feature>
<comment type="caution">
    <text evidence="2">The sequence shown here is derived from an EMBL/GenBank/DDBJ whole genome shotgun (WGS) entry which is preliminary data.</text>
</comment>